<keyword evidence="5" id="KW-0464">Manganese</keyword>
<dbReference type="GO" id="GO:0005739">
    <property type="term" value="C:mitochondrion"/>
    <property type="evidence" value="ECO:0007669"/>
    <property type="project" value="TreeGrafter"/>
</dbReference>
<evidence type="ECO:0000256" key="2">
    <source>
        <dbReference type="ARBA" id="ARBA00008766"/>
    </source>
</evidence>
<dbReference type="Gene3D" id="3.40.350.10">
    <property type="entry name" value="Creatinase/prolidase N-terminal domain"/>
    <property type="match status" value="1"/>
</dbReference>
<dbReference type="PANTHER" id="PTHR43226">
    <property type="entry name" value="XAA-PRO AMINOPEPTIDASE 3"/>
    <property type="match status" value="1"/>
</dbReference>
<dbReference type="SUPFAM" id="SSF55920">
    <property type="entry name" value="Creatinase/aminopeptidase"/>
    <property type="match status" value="1"/>
</dbReference>
<keyword evidence="9" id="KW-1185">Reference proteome</keyword>
<dbReference type="EMBL" id="CALTRL010000529">
    <property type="protein sequence ID" value="CAH7668476.1"/>
    <property type="molecule type" value="Genomic_DNA"/>
</dbReference>
<keyword evidence="4" id="KW-0378">Hydrolase</keyword>
<dbReference type="GO" id="GO:0070006">
    <property type="term" value="F:metalloaminopeptidase activity"/>
    <property type="evidence" value="ECO:0007669"/>
    <property type="project" value="InterPro"/>
</dbReference>
<evidence type="ECO:0000313" key="9">
    <source>
        <dbReference type="Proteomes" id="UP001153365"/>
    </source>
</evidence>
<dbReference type="SMART" id="SM01011">
    <property type="entry name" value="AMP_N"/>
    <property type="match status" value="1"/>
</dbReference>
<reference evidence="8" key="1">
    <citation type="submission" date="2022-06" db="EMBL/GenBank/DDBJ databases">
        <authorList>
            <consortium name="SYNGENTA / RWTH Aachen University"/>
        </authorList>
    </citation>
    <scope>NUCLEOTIDE SEQUENCE</scope>
</reference>
<dbReference type="InterPro" id="IPR000994">
    <property type="entry name" value="Pept_M24"/>
</dbReference>
<organism evidence="8 9">
    <name type="scientific">Phakopsora pachyrhizi</name>
    <name type="common">Asian soybean rust disease fungus</name>
    <dbReference type="NCBI Taxonomy" id="170000"/>
    <lineage>
        <taxon>Eukaryota</taxon>
        <taxon>Fungi</taxon>
        <taxon>Dikarya</taxon>
        <taxon>Basidiomycota</taxon>
        <taxon>Pucciniomycotina</taxon>
        <taxon>Pucciniomycetes</taxon>
        <taxon>Pucciniales</taxon>
        <taxon>Phakopsoraceae</taxon>
        <taxon>Phakopsora</taxon>
    </lineage>
</organism>
<evidence type="ECO:0000256" key="4">
    <source>
        <dbReference type="ARBA" id="ARBA00022801"/>
    </source>
</evidence>
<proteinExistence type="inferred from homology"/>
<gene>
    <name evidence="8" type="ORF">PPACK8108_LOCUS2988</name>
</gene>
<dbReference type="InterPro" id="IPR036005">
    <property type="entry name" value="Creatinase/aminopeptidase-like"/>
</dbReference>
<dbReference type="GO" id="GO:0006508">
    <property type="term" value="P:proteolysis"/>
    <property type="evidence" value="ECO:0007669"/>
    <property type="project" value="TreeGrafter"/>
</dbReference>
<dbReference type="Pfam" id="PF05195">
    <property type="entry name" value="AMP_N"/>
    <property type="match status" value="1"/>
</dbReference>
<protein>
    <submittedName>
        <fullName evidence="8">X-Pro aminopeptidase</fullName>
    </submittedName>
</protein>
<dbReference type="AlphaFoldDB" id="A0AAV0ALT4"/>
<keyword evidence="3" id="KW-0479">Metal-binding</keyword>
<dbReference type="SUPFAM" id="SSF53092">
    <property type="entry name" value="Creatinase/prolidase N-terminal domain"/>
    <property type="match status" value="1"/>
</dbReference>
<name>A0AAV0ALT4_PHAPC</name>
<evidence type="ECO:0000313" key="8">
    <source>
        <dbReference type="EMBL" id="CAH7668476.1"/>
    </source>
</evidence>
<feature type="region of interest" description="Disordered" evidence="6">
    <location>
        <begin position="284"/>
        <end position="310"/>
    </location>
</feature>
<evidence type="ECO:0000259" key="7">
    <source>
        <dbReference type="SMART" id="SM01011"/>
    </source>
</evidence>
<comment type="caution">
    <text evidence="8">The sequence shown here is derived from an EMBL/GenBank/DDBJ whole genome shotgun (WGS) entry which is preliminary data.</text>
</comment>
<dbReference type="Pfam" id="PF00557">
    <property type="entry name" value="Peptidase_M24"/>
    <property type="match status" value="1"/>
</dbReference>
<dbReference type="InterPro" id="IPR007865">
    <property type="entry name" value="Aminopep_P_N"/>
</dbReference>
<feature type="domain" description="Aminopeptidase P N-terminal" evidence="7">
    <location>
        <begin position="85"/>
        <end position="221"/>
    </location>
</feature>
<dbReference type="Proteomes" id="UP001153365">
    <property type="component" value="Unassembled WGS sequence"/>
</dbReference>
<evidence type="ECO:0000256" key="5">
    <source>
        <dbReference type="ARBA" id="ARBA00023211"/>
    </source>
</evidence>
<comment type="cofactor">
    <cofactor evidence="1">
        <name>Mn(2+)</name>
        <dbReference type="ChEBI" id="CHEBI:29035"/>
    </cofactor>
</comment>
<dbReference type="InterPro" id="IPR052433">
    <property type="entry name" value="X-Pro_dipept-like"/>
</dbReference>
<dbReference type="PANTHER" id="PTHR43226:SF4">
    <property type="entry name" value="XAA-PRO AMINOPEPTIDASE 3"/>
    <property type="match status" value="1"/>
</dbReference>
<dbReference type="Gene3D" id="3.90.230.10">
    <property type="entry name" value="Creatinase/methionine aminopeptidase superfamily"/>
    <property type="match status" value="1"/>
</dbReference>
<keyword evidence="8" id="KW-0645">Protease</keyword>
<evidence type="ECO:0000256" key="6">
    <source>
        <dbReference type="SAM" id="MobiDB-lite"/>
    </source>
</evidence>
<evidence type="ECO:0000256" key="3">
    <source>
        <dbReference type="ARBA" id="ARBA00022723"/>
    </source>
</evidence>
<keyword evidence="8" id="KW-0031">Aminopeptidase</keyword>
<dbReference type="GO" id="GO:0030145">
    <property type="term" value="F:manganese ion binding"/>
    <property type="evidence" value="ECO:0007669"/>
    <property type="project" value="InterPro"/>
</dbReference>
<dbReference type="InterPro" id="IPR029149">
    <property type="entry name" value="Creatin/AminoP/Spt16_N"/>
</dbReference>
<comment type="similarity">
    <text evidence="2">Belongs to the peptidase M24B family.</text>
</comment>
<sequence>MWNRLMIETLRRTRMRRTGCLSISRSSTSLANSQNDTVDPNPRFFADNQNHRFGSKQIVSEEFYGQPLPITHPHLLKPDELTVGITSAEYESRRKRLIESMEDDSIVIVAGNRLKWMSHHVFFPFRQSSDFFYLTGFLEPDSCVVLEKDSSQRGYKMMMFVRDKDYNQEMWDGARTGINGVIRWFGADEAFDICELAIRLKPILTNQSSRRSPVYLDLPDDIEHYRLPTWKPSRGSNLFDFFNKKDSQSADLIELLTFKSLSTTHHNQSAIESCLNLLSRAKTGPSRQPRFDFGSSRKRQPSSENHLRLESLRSKLDEQKMIKSPAELRLLRIAADISAKGFKASFKLAARCDDNDSYQGTKTLMSENDLVEEFEKECRRFTPGYGGRMGYVPVCAAGKAALTIHYTSNDRALSSRYTTNASEPRMVLLDAGYEYNGYVADITRTFPIGNCGKFSSSQKDLYELVKTVQKTLIDSVLGSDSESLSSLHRRSCELLRGGLKDLGFDDLYKDSRFERLYPHYVGHPIGTDLHDSPTWDRSKKLKAGSVITIEPGIYVPNEDRFPRHFRGIGIRIEDMVHVNEVDKVILSVNTPKEIVDVENCAIGYFEELKK</sequence>
<evidence type="ECO:0000256" key="1">
    <source>
        <dbReference type="ARBA" id="ARBA00001936"/>
    </source>
</evidence>
<accession>A0AAV0ALT4</accession>